<dbReference type="Pfam" id="PF25973">
    <property type="entry name" value="BSH_CzcB"/>
    <property type="match status" value="1"/>
</dbReference>
<dbReference type="NCBIfam" id="TIGR01730">
    <property type="entry name" value="RND_mfp"/>
    <property type="match status" value="1"/>
</dbReference>
<evidence type="ECO:0000313" key="6">
    <source>
        <dbReference type="EMBL" id="MDI9877619.1"/>
    </source>
</evidence>
<dbReference type="InterPro" id="IPR051909">
    <property type="entry name" value="MFP_Cation_Efflux"/>
</dbReference>
<comment type="caution">
    <text evidence="6">The sequence shown here is derived from an EMBL/GenBank/DDBJ whole genome shotgun (WGS) entry which is preliminary data.</text>
</comment>
<reference evidence="6 7" key="1">
    <citation type="submission" date="2023-05" db="EMBL/GenBank/DDBJ databases">
        <title>Novel species of genus Flectobacillus isolated from stream in China.</title>
        <authorList>
            <person name="Lu H."/>
        </authorList>
    </citation>
    <scope>NUCLEOTIDE SEQUENCE [LARGE SCALE GENOMIC DNA]</scope>
    <source>
        <strain evidence="6 7">LFS242W</strain>
    </source>
</reference>
<dbReference type="Gene3D" id="2.40.30.170">
    <property type="match status" value="1"/>
</dbReference>
<protein>
    <submittedName>
        <fullName evidence="6">Efflux RND transporter periplasmic adaptor subunit</fullName>
    </submittedName>
</protein>
<feature type="domain" description="CzcB-like barrel-sandwich hybrid" evidence="5">
    <location>
        <begin position="80"/>
        <end position="231"/>
    </location>
</feature>
<dbReference type="Proteomes" id="UP001225761">
    <property type="component" value="Unassembled WGS sequence"/>
</dbReference>
<comment type="similarity">
    <text evidence="1">Belongs to the membrane fusion protein (MFP) (TC 8.A.1) family.</text>
</comment>
<dbReference type="RefSeq" id="WP_283383654.1">
    <property type="nucleotide sequence ID" value="NZ_JASHIE010000023.1"/>
</dbReference>
<dbReference type="EMBL" id="JASHIE010000023">
    <property type="protein sequence ID" value="MDI9877619.1"/>
    <property type="molecule type" value="Genomic_DNA"/>
</dbReference>
<dbReference type="InterPro" id="IPR006143">
    <property type="entry name" value="RND_pump_MFP"/>
</dbReference>
<dbReference type="PANTHER" id="PTHR30097">
    <property type="entry name" value="CATION EFFLUX SYSTEM PROTEIN CUSB"/>
    <property type="match status" value="1"/>
</dbReference>
<accession>A0ABT6Z934</accession>
<organism evidence="6 7">
    <name type="scientific">Flectobacillus rivi</name>
    <dbReference type="NCBI Taxonomy" id="2984209"/>
    <lineage>
        <taxon>Bacteria</taxon>
        <taxon>Pseudomonadati</taxon>
        <taxon>Bacteroidota</taxon>
        <taxon>Cytophagia</taxon>
        <taxon>Cytophagales</taxon>
        <taxon>Flectobacillaceae</taxon>
        <taxon>Flectobacillus</taxon>
    </lineage>
</organism>
<keyword evidence="7" id="KW-1185">Reference proteome</keyword>
<keyword evidence="2" id="KW-0813">Transport</keyword>
<evidence type="ECO:0000259" key="4">
    <source>
        <dbReference type="Pfam" id="PF25954"/>
    </source>
</evidence>
<name>A0ABT6Z934_9BACT</name>
<dbReference type="InterPro" id="IPR058647">
    <property type="entry name" value="BSH_CzcB-like"/>
</dbReference>
<dbReference type="InterPro" id="IPR058792">
    <property type="entry name" value="Beta-barrel_RND_2"/>
</dbReference>
<gene>
    <name evidence="6" type="ORF">QM481_23960</name>
</gene>
<dbReference type="PROSITE" id="PS51257">
    <property type="entry name" value="PROKAR_LIPOPROTEIN"/>
    <property type="match status" value="1"/>
</dbReference>
<evidence type="ECO:0000259" key="5">
    <source>
        <dbReference type="Pfam" id="PF25973"/>
    </source>
</evidence>
<evidence type="ECO:0000256" key="2">
    <source>
        <dbReference type="ARBA" id="ARBA00022448"/>
    </source>
</evidence>
<evidence type="ECO:0000256" key="3">
    <source>
        <dbReference type="SAM" id="Coils"/>
    </source>
</evidence>
<dbReference type="Pfam" id="PF25954">
    <property type="entry name" value="Beta-barrel_RND_2"/>
    <property type="match status" value="1"/>
</dbReference>
<evidence type="ECO:0000256" key="1">
    <source>
        <dbReference type="ARBA" id="ARBA00009477"/>
    </source>
</evidence>
<dbReference type="PANTHER" id="PTHR30097:SF4">
    <property type="entry name" value="SLR6042 PROTEIN"/>
    <property type="match status" value="1"/>
</dbReference>
<dbReference type="SUPFAM" id="SSF111369">
    <property type="entry name" value="HlyD-like secretion proteins"/>
    <property type="match status" value="1"/>
</dbReference>
<sequence length="411" mass="45765">MNKSYKNIIVGLFVCLSLMACNKKSEENKAEEHHDETDVVELSTTQAKAINILLGSFEQKNLSEVITANGYTKLPPQNQAEVSVFMGGIIRSIAVIEGQFVKKGQVLATYQSLDFNNLRLQKTQLLDELQQAKINREYLELDFARQKVLNDENVTARKAFQKISSELELVKSKIKITESKLQIIQQNLAMGGSENNSVQSILSPIAGYITDVNIKIGSNISPNVSLFTIVDNSKMHVDLLVYEKDLFKIKVGQPVRFILTNQSNQEIMGRIFSIGKAFQNESKSVAVHADINNQTANLISGMYVNALIDIGKNMVNTLPIEAVAKAEGKEFIFIQFADNHVNKNHQKEENEGHEESLHFKRIEVKTGTAQLGFVQVTPLQEIPTNTKIVIKGAYYLQSSISNAEGGDDHGH</sequence>
<feature type="coiled-coil region" evidence="3">
    <location>
        <begin position="115"/>
        <end position="142"/>
    </location>
</feature>
<proteinExistence type="inferred from homology"/>
<evidence type="ECO:0000313" key="7">
    <source>
        <dbReference type="Proteomes" id="UP001225761"/>
    </source>
</evidence>
<dbReference type="Gene3D" id="2.40.50.100">
    <property type="match status" value="1"/>
</dbReference>
<keyword evidence="3" id="KW-0175">Coiled coil</keyword>
<feature type="domain" description="CusB-like beta-barrel" evidence="4">
    <location>
        <begin position="239"/>
        <end position="306"/>
    </location>
</feature>